<feature type="region of interest" description="Disordered" evidence="1">
    <location>
        <begin position="14"/>
        <end position="40"/>
    </location>
</feature>
<feature type="compositionally biased region" description="Polar residues" evidence="1">
    <location>
        <begin position="14"/>
        <end position="23"/>
    </location>
</feature>
<evidence type="ECO:0000256" key="1">
    <source>
        <dbReference type="SAM" id="MobiDB-lite"/>
    </source>
</evidence>
<dbReference type="Proteomes" id="UP001054837">
    <property type="component" value="Unassembled WGS sequence"/>
</dbReference>
<organism evidence="2 3">
    <name type="scientific">Caerostris darwini</name>
    <dbReference type="NCBI Taxonomy" id="1538125"/>
    <lineage>
        <taxon>Eukaryota</taxon>
        <taxon>Metazoa</taxon>
        <taxon>Ecdysozoa</taxon>
        <taxon>Arthropoda</taxon>
        <taxon>Chelicerata</taxon>
        <taxon>Arachnida</taxon>
        <taxon>Araneae</taxon>
        <taxon>Araneomorphae</taxon>
        <taxon>Entelegynae</taxon>
        <taxon>Araneoidea</taxon>
        <taxon>Araneidae</taxon>
        <taxon>Caerostris</taxon>
    </lineage>
</organism>
<evidence type="ECO:0000313" key="2">
    <source>
        <dbReference type="EMBL" id="GIX89948.1"/>
    </source>
</evidence>
<gene>
    <name evidence="2" type="ORF">CDAR_239081</name>
</gene>
<accession>A0AAV4P030</accession>
<proteinExistence type="predicted"/>
<protein>
    <submittedName>
        <fullName evidence="2">Uncharacterized protein</fullName>
    </submittedName>
</protein>
<reference evidence="2 3" key="1">
    <citation type="submission" date="2021-06" db="EMBL/GenBank/DDBJ databases">
        <title>Caerostris darwini draft genome.</title>
        <authorList>
            <person name="Kono N."/>
            <person name="Arakawa K."/>
        </authorList>
    </citation>
    <scope>NUCLEOTIDE SEQUENCE [LARGE SCALE GENOMIC DNA]</scope>
</reference>
<name>A0AAV4P030_9ARAC</name>
<sequence length="126" mass="14414">MLIVVKTIKRCSSFQTDGKTNPRPTFKRNPNKIKQDVTSSRRSEWFQAGDSFTRLLNKNQRQNSQKIPSNATLRHSRHYVRESGIHLSGPFVSSYVNEPNCLTPELFIAGREADLIRVKSRSPNAQ</sequence>
<dbReference type="AlphaFoldDB" id="A0AAV4P030"/>
<evidence type="ECO:0000313" key="3">
    <source>
        <dbReference type="Proteomes" id="UP001054837"/>
    </source>
</evidence>
<dbReference type="EMBL" id="BPLQ01002207">
    <property type="protein sequence ID" value="GIX89948.1"/>
    <property type="molecule type" value="Genomic_DNA"/>
</dbReference>
<comment type="caution">
    <text evidence="2">The sequence shown here is derived from an EMBL/GenBank/DDBJ whole genome shotgun (WGS) entry which is preliminary data.</text>
</comment>
<keyword evidence="3" id="KW-1185">Reference proteome</keyword>